<dbReference type="SUPFAM" id="SSF103481">
    <property type="entry name" value="Multidrug resistance efflux transporter EmrE"/>
    <property type="match status" value="1"/>
</dbReference>
<name>A0A5C1QK53_9SPIO</name>
<evidence type="ECO:0000313" key="3">
    <source>
        <dbReference type="Proteomes" id="UP000324209"/>
    </source>
</evidence>
<gene>
    <name evidence="2" type="ORF">EXM22_02385</name>
</gene>
<keyword evidence="1" id="KW-1133">Transmembrane helix</keyword>
<evidence type="ECO:0000313" key="2">
    <source>
        <dbReference type="EMBL" id="QEN06896.1"/>
    </source>
</evidence>
<feature type="transmembrane region" description="Helical" evidence="1">
    <location>
        <begin position="94"/>
        <end position="111"/>
    </location>
</feature>
<dbReference type="Gene3D" id="1.10.3730.20">
    <property type="match status" value="1"/>
</dbReference>
<dbReference type="InterPro" id="IPR037185">
    <property type="entry name" value="EmrE-like"/>
</dbReference>
<dbReference type="EMBL" id="CP036150">
    <property type="protein sequence ID" value="QEN06896.1"/>
    <property type="molecule type" value="Genomic_DNA"/>
</dbReference>
<proteinExistence type="predicted"/>
<accession>A0A5C1QK53</accession>
<dbReference type="OrthoDB" id="6058674at2"/>
<dbReference type="Proteomes" id="UP000324209">
    <property type="component" value="Chromosome"/>
</dbReference>
<feature type="transmembrane region" description="Helical" evidence="1">
    <location>
        <begin position="70"/>
        <end position="88"/>
    </location>
</feature>
<keyword evidence="3" id="KW-1185">Reference proteome</keyword>
<dbReference type="AlphaFoldDB" id="A0A5C1QK53"/>
<organism evidence="2 3">
    <name type="scientific">Oceanispirochaeta crateris</name>
    <dbReference type="NCBI Taxonomy" id="2518645"/>
    <lineage>
        <taxon>Bacteria</taxon>
        <taxon>Pseudomonadati</taxon>
        <taxon>Spirochaetota</taxon>
        <taxon>Spirochaetia</taxon>
        <taxon>Spirochaetales</taxon>
        <taxon>Spirochaetaceae</taxon>
        <taxon>Oceanispirochaeta</taxon>
    </lineage>
</organism>
<protein>
    <recommendedName>
        <fullName evidence="4">EamA domain-containing protein</fullName>
    </recommendedName>
</protein>
<sequence>MAYILMVFILLMVAAGQTLLKKGVQAGQARGKSRIASLFHPFVVTSFILVGASPLLYVRVVASLGLSNAFGLNALNYPLIFILSRLFLSEKSNSWHWSGLTLITLGVFIWSL</sequence>
<evidence type="ECO:0000256" key="1">
    <source>
        <dbReference type="SAM" id="Phobius"/>
    </source>
</evidence>
<keyword evidence="1" id="KW-0472">Membrane</keyword>
<keyword evidence="1" id="KW-0812">Transmembrane</keyword>
<dbReference type="KEGG" id="ock:EXM22_02385"/>
<evidence type="ECO:0008006" key="4">
    <source>
        <dbReference type="Google" id="ProtNLM"/>
    </source>
</evidence>
<dbReference type="RefSeq" id="WP_149484978.1">
    <property type="nucleotide sequence ID" value="NZ_CP036150.1"/>
</dbReference>
<feature type="transmembrane region" description="Helical" evidence="1">
    <location>
        <begin position="39"/>
        <end position="58"/>
    </location>
</feature>
<reference evidence="2 3" key="1">
    <citation type="submission" date="2019-02" db="EMBL/GenBank/DDBJ databases">
        <title>Complete Genome Sequence and Methylome Analysis of free living Spirochaetas.</title>
        <authorList>
            <person name="Fomenkov A."/>
            <person name="Dubinina G."/>
            <person name="Leshcheva N."/>
            <person name="Mikheeva N."/>
            <person name="Grabovich M."/>
            <person name="Vincze T."/>
            <person name="Roberts R.J."/>
        </authorList>
    </citation>
    <scope>NUCLEOTIDE SEQUENCE [LARGE SCALE GENOMIC DNA]</scope>
    <source>
        <strain evidence="2 3">K2</strain>
    </source>
</reference>